<sequence>MFGISELAITLIVAIVIFGAKKLPERALSMGKSARILKSEAKAMKSDQTPPTAADAPSPEATPPRIIQATSGDVTSPSPTTQPGNDTSRP</sequence>
<evidence type="ECO:0000313" key="11">
    <source>
        <dbReference type="EMBL" id="WSB68378.1"/>
    </source>
</evidence>
<evidence type="ECO:0000256" key="10">
    <source>
        <dbReference type="SAM" id="MobiDB-lite"/>
    </source>
</evidence>
<keyword evidence="7 9" id="KW-0811">Translocation</keyword>
<dbReference type="Proteomes" id="UP001344251">
    <property type="component" value="Chromosome"/>
</dbReference>
<dbReference type="PANTHER" id="PTHR42982">
    <property type="entry name" value="SEC-INDEPENDENT PROTEIN TRANSLOCASE PROTEIN TATA"/>
    <property type="match status" value="1"/>
</dbReference>
<dbReference type="PANTHER" id="PTHR42982:SF8">
    <property type="entry name" value="SEC-INDEPENDENT PROTEIN TRANSLOCASE PROTEIN TATA"/>
    <property type="match status" value="1"/>
</dbReference>
<keyword evidence="3 9" id="KW-1003">Cell membrane</keyword>
<evidence type="ECO:0000256" key="4">
    <source>
        <dbReference type="ARBA" id="ARBA00022692"/>
    </source>
</evidence>
<keyword evidence="4 9" id="KW-0812">Transmembrane</keyword>
<keyword evidence="6 9" id="KW-1133">Transmembrane helix</keyword>
<comment type="similarity">
    <text evidence="9">Belongs to the TatA/E family.</text>
</comment>
<dbReference type="HAMAP" id="MF_00236">
    <property type="entry name" value="TatA_E"/>
    <property type="match status" value="1"/>
</dbReference>
<keyword evidence="5 9" id="KW-0653">Protein transport</keyword>
<accession>A0ABZ1FF28</accession>
<gene>
    <name evidence="9" type="primary">tatA</name>
    <name evidence="11" type="ORF">OG863_10665</name>
</gene>
<keyword evidence="2 9" id="KW-0813">Transport</keyword>
<keyword evidence="12" id="KW-1185">Reference proteome</keyword>
<evidence type="ECO:0000256" key="2">
    <source>
        <dbReference type="ARBA" id="ARBA00022448"/>
    </source>
</evidence>
<evidence type="ECO:0000256" key="8">
    <source>
        <dbReference type="ARBA" id="ARBA00023136"/>
    </source>
</evidence>
<evidence type="ECO:0000256" key="6">
    <source>
        <dbReference type="ARBA" id="ARBA00022989"/>
    </source>
</evidence>
<comment type="subcellular location">
    <subcellularLocation>
        <location evidence="1 9">Cell membrane</location>
        <topology evidence="1 9">Single-pass membrane protein</topology>
    </subcellularLocation>
</comment>
<dbReference type="InterPro" id="IPR003369">
    <property type="entry name" value="TatA/B/E"/>
</dbReference>
<protein>
    <recommendedName>
        <fullName evidence="9">Sec-independent protein translocase protein TatA</fullName>
    </recommendedName>
</protein>
<comment type="function">
    <text evidence="9">Part of the twin-arginine translocation (Tat) system that transports large folded proteins containing a characteristic twin-arginine motif in their signal peptide across membranes. TatA could form the protein-conducting channel of the Tat system.</text>
</comment>
<evidence type="ECO:0000313" key="12">
    <source>
        <dbReference type="Proteomes" id="UP001344251"/>
    </source>
</evidence>
<dbReference type="EMBL" id="CP109106">
    <property type="protein sequence ID" value="WSB68378.1"/>
    <property type="molecule type" value="Genomic_DNA"/>
</dbReference>
<dbReference type="Gene3D" id="1.20.5.3310">
    <property type="match status" value="1"/>
</dbReference>
<dbReference type="GeneID" id="97313379"/>
<proteinExistence type="inferred from homology"/>
<evidence type="ECO:0000256" key="1">
    <source>
        <dbReference type="ARBA" id="ARBA00004162"/>
    </source>
</evidence>
<evidence type="ECO:0000256" key="5">
    <source>
        <dbReference type="ARBA" id="ARBA00022927"/>
    </source>
</evidence>
<evidence type="ECO:0000256" key="9">
    <source>
        <dbReference type="HAMAP-Rule" id="MF_00236"/>
    </source>
</evidence>
<reference evidence="11 12" key="1">
    <citation type="submission" date="2022-10" db="EMBL/GenBank/DDBJ databases">
        <title>The complete genomes of actinobacterial strains from the NBC collection.</title>
        <authorList>
            <person name="Joergensen T.S."/>
            <person name="Alvarez Arevalo M."/>
            <person name="Sterndorff E.B."/>
            <person name="Faurdal D."/>
            <person name="Vuksanovic O."/>
            <person name="Mourched A.-S."/>
            <person name="Charusanti P."/>
            <person name="Shaw S."/>
            <person name="Blin K."/>
            <person name="Weber T."/>
        </authorList>
    </citation>
    <scope>NUCLEOTIDE SEQUENCE [LARGE SCALE GENOMIC DNA]</scope>
    <source>
        <strain evidence="11 12">NBC 01774</strain>
    </source>
</reference>
<keyword evidence="8 9" id="KW-0472">Membrane</keyword>
<evidence type="ECO:0000256" key="3">
    <source>
        <dbReference type="ARBA" id="ARBA00022475"/>
    </source>
</evidence>
<dbReference type="InterPro" id="IPR006312">
    <property type="entry name" value="TatA/E"/>
</dbReference>
<name>A0ABZ1FF28_9ACTN</name>
<comment type="subunit">
    <text evidence="9">The Tat system comprises two distinct complexes: a TatABC complex, containing multiple copies of TatA, TatB and TatC subunits, and a separate TatA complex, containing only TatA subunits. Substrates initially bind to the TatABC complex, which probably triggers association of the separate TatA complex to form the active translocon.</text>
</comment>
<feature type="region of interest" description="Disordered" evidence="10">
    <location>
        <begin position="39"/>
        <end position="90"/>
    </location>
</feature>
<dbReference type="RefSeq" id="WP_326617851.1">
    <property type="nucleotide sequence ID" value="NZ_CP108347.1"/>
</dbReference>
<dbReference type="Pfam" id="PF02416">
    <property type="entry name" value="TatA_B_E"/>
    <property type="match status" value="1"/>
</dbReference>
<feature type="compositionally biased region" description="Polar residues" evidence="10">
    <location>
        <begin position="68"/>
        <end position="90"/>
    </location>
</feature>
<organism evidence="11 12">
    <name type="scientific">Streptomyces decoyicus</name>
    <dbReference type="NCBI Taxonomy" id="249567"/>
    <lineage>
        <taxon>Bacteria</taxon>
        <taxon>Bacillati</taxon>
        <taxon>Actinomycetota</taxon>
        <taxon>Actinomycetes</taxon>
        <taxon>Kitasatosporales</taxon>
        <taxon>Streptomycetaceae</taxon>
        <taxon>Streptomyces</taxon>
    </lineage>
</organism>
<evidence type="ECO:0000256" key="7">
    <source>
        <dbReference type="ARBA" id="ARBA00023010"/>
    </source>
</evidence>